<keyword evidence="3" id="KW-1185">Reference proteome</keyword>
<dbReference type="RefSeq" id="WP_307150933.1">
    <property type="nucleotide sequence ID" value="NZ_JAUSTU010000012.1"/>
</dbReference>
<protein>
    <submittedName>
        <fullName evidence="2">Uncharacterized protein</fullName>
    </submittedName>
</protein>
<proteinExistence type="predicted"/>
<name>A0ABT9V658_9BACL</name>
<dbReference type="EMBL" id="JAUSTU010000012">
    <property type="protein sequence ID" value="MDQ0156424.1"/>
    <property type="molecule type" value="Genomic_DNA"/>
</dbReference>
<evidence type="ECO:0000313" key="3">
    <source>
        <dbReference type="Proteomes" id="UP001231362"/>
    </source>
</evidence>
<feature type="region of interest" description="Disordered" evidence="1">
    <location>
        <begin position="1"/>
        <end position="57"/>
    </location>
</feature>
<organism evidence="2 3">
    <name type="scientific">Anoxybacillus andreesenii</name>
    <dbReference type="NCBI Taxonomy" id="1325932"/>
    <lineage>
        <taxon>Bacteria</taxon>
        <taxon>Bacillati</taxon>
        <taxon>Bacillota</taxon>
        <taxon>Bacilli</taxon>
        <taxon>Bacillales</taxon>
        <taxon>Anoxybacillaceae</taxon>
        <taxon>Anoxybacillus</taxon>
    </lineage>
</organism>
<feature type="compositionally biased region" description="Basic and acidic residues" evidence="1">
    <location>
        <begin position="1"/>
        <end position="31"/>
    </location>
</feature>
<reference evidence="2 3" key="1">
    <citation type="submission" date="2023-07" db="EMBL/GenBank/DDBJ databases">
        <title>Genomic Encyclopedia of Type Strains, Phase IV (KMG-IV): sequencing the most valuable type-strain genomes for metagenomic binning, comparative biology and taxonomic classification.</title>
        <authorList>
            <person name="Goeker M."/>
        </authorList>
    </citation>
    <scope>NUCLEOTIDE SEQUENCE [LARGE SCALE GENOMIC DNA]</scope>
    <source>
        <strain evidence="2 3">DSM 23948</strain>
    </source>
</reference>
<dbReference type="Proteomes" id="UP001231362">
    <property type="component" value="Unassembled WGS sequence"/>
</dbReference>
<accession>A0ABT9V658</accession>
<sequence>MVNPNREKFLKAQKDFKDEYLEGARDNRTEMTSDPAYNNKNDTDISVGATGREYPRK</sequence>
<gene>
    <name evidence="2" type="ORF">J2S07_002744</name>
</gene>
<evidence type="ECO:0000313" key="2">
    <source>
        <dbReference type="EMBL" id="MDQ0156424.1"/>
    </source>
</evidence>
<comment type="caution">
    <text evidence="2">The sequence shown here is derived from an EMBL/GenBank/DDBJ whole genome shotgun (WGS) entry which is preliminary data.</text>
</comment>
<evidence type="ECO:0000256" key="1">
    <source>
        <dbReference type="SAM" id="MobiDB-lite"/>
    </source>
</evidence>